<name>A0ABQ0LV05_MYCCL</name>
<evidence type="ECO:0000313" key="8">
    <source>
        <dbReference type="Proteomes" id="UP000815677"/>
    </source>
</evidence>
<accession>A0ABQ0LV05</accession>
<evidence type="ECO:0000256" key="2">
    <source>
        <dbReference type="ARBA" id="ARBA00022737"/>
    </source>
</evidence>
<gene>
    <name evidence="7" type="ORF">MCHLO_11747</name>
</gene>
<dbReference type="CDD" id="cd04641">
    <property type="entry name" value="CBS_euAMPK_gamma-like_repeat2"/>
    <property type="match status" value="1"/>
</dbReference>
<dbReference type="Proteomes" id="UP000815677">
    <property type="component" value="Unassembled WGS sequence"/>
</dbReference>
<evidence type="ECO:0000256" key="1">
    <source>
        <dbReference type="ARBA" id="ARBA00006750"/>
    </source>
</evidence>
<dbReference type="CDD" id="cd06464">
    <property type="entry name" value="ACD_sHsps-like"/>
    <property type="match status" value="1"/>
</dbReference>
<feature type="compositionally biased region" description="Low complexity" evidence="5">
    <location>
        <begin position="213"/>
        <end position="234"/>
    </location>
</feature>
<feature type="compositionally biased region" description="Pro residues" evidence="5">
    <location>
        <begin position="113"/>
        <end position="127"/>
    </location>
</feature>
<protein>
    <submittedName>
        <fullName evidence="7">CBS-domain-containing protein</fullName>
    </submittedName>
</protein>
<keyword evidence="8" id="KW-1185">Reference proteome</keyword>
<keyword evidence="3 4" id="KW-0129">CBS domain</keyword>
<sequence length="833" mass="90369">MEVDGVRRLEKQTARPITPTPDAPLSRYTTTSTLNPSSMPPPKRPSVPRTVSFGKRHASFDTPREVPLPSPSSAVTRPPATDGHGPVFDEDDRDWELVSPATSKLHKAKHKPPAPPTTQPAAPPSPPSAFAMKPNKLKSTPSSILPYTRPYSLPESHSYHGRKPDATAHSPPTADRTSSASLPLPMQVPFTALPKLKQPSLPSPVYERTASEAALRPPLHSSSSSSSGSSGSLPSAPPSRSPSRSPVPDSDGASSLPKRGAAPMPPAEQTTSHGGVASYRPARTTYTPVPTAPPDDTTTAINRTPSIRTTASLPPPDPPVILPGAENEDESDAGPSAPPARGSNSATEPSRLSKSSSSRASGASYEPFLSHASPPVDSWIEVESTPAAYKLIVRLPGFKRDGITLATKKRRILHLVADSWDAEGGHFERRISFGYDADLALVRAEFDGSTSSSDWLWLCVDQTPSGSLRLSSMQPSRKTSRRRAGSHLPQENSHEAALHTIRMMLKGRTGYDAFPVSFRLIVLDTKLSVTRALQCLLANNVVSAPLWNSQKSAFAGMLTLLDIVHLIQYFYKLSAGMGVNYESVKKDVERLPLEHLRAIEKELGVAEPPLLSATPNASMFDAAKVLMQTHARRLPLLDKDSETDHEVIVSVLTQYRLLKFVAMNCPTEIQQLHHSLRKLKIGTYVSPSGVRPFFPLATATLDTPVFDVVQMFSERSISAVPIINEDGVVVDMYETVDVLTLVRLGVYQNLDLTVGEALKTRSPDFLGVVICNASDSLRTLLELIKKRRVHRLVVVEGDEEEKQGGKKGRLLGIITLSDVLRYLIGDQEIAEET</sequence>
<feature type="domain" description="CBS" evidence="6">
    <location>
        <begin position="606"/>
        <end position="667"/>
    </location>
</feature>
<dbReference type="InterPro" id="IPR000644">
    <property type="entry name" value="CBS_dom"/>
</dbReference>
<dbReference type="InterPro" id="IPR046342">
    <property type="entry name" value="CBS_dom_sf"/>
</dbReference>
<feature type="region of interest" description="Disordered" evidence="5">
    <location>
        <begin position="467"/>
        <end position="492"/>
    </location>
</feature>
<feature type="domain" description="CBS" evidence="6">
    <location>
        <begin position="690"/>
        <end position="752"/>
    </location>
</feature>
<feature type="compositionally biased region" description="Low complexity" evidence="5">
    <location>
        <begin position="279"/>
        <end position="299"/>
    </location>
</feature>
<proteinExistence type="inferred from homology"/>
<dbReference type="PANTHER" id="PTHR13780:SF35">
    <property type="entry name" value="LD22662P"/>
    <property type="match status" value="1"/>
</dbReference>
<dbReference type="Gene3D" id="3.10.580.10">
    <property type="entry name" value="CBS-domain"/>
    <property type="match status" value="2"/>
</dbReference>
<dbReference type="SUPFAM" id="SSF54631">
    <property type="entry name" value="CBS-domain pair"/>
    <property type="match status" value="2"/>
</dbReference>
<dbReference type="InterPro" id="IPR050511">
    <property type="entry name" value="AMPK_gamma/SDS23_families"/>
</dbReference>
<feature type="region of interest" description="Disordered" evidence="5">
    <location>
        <begin position="1"/>
        <end position="367"/>
    </location>
</feature>
<dbReference type="Pfam" id="PF00571">
    <property type="entry name" value="CBS"/>
    <property type="match status" value="3"/>
</dbReference>
<comment type="similarity">
    <text evidence="1">Belongs to the 5'-AMP-activated protein kinase gamma subunit family.</text>
</comment>
<feature type="compositionally biased region" description="Polar residues" evidence="5">
    <location>
        <begin position="300"/>
        <end position="312"/>
    </location>
</feature>
<dbReference type="SMART" id="SM00116">
    <property type="entry name" value="CBS"/>
    <property type="match status" value="4"/>
</dbReference>
<organism evidence="7 8">
    <name type="scientific">Mycena chlorophos</name>
    <name type="common">Agaric fungus</name>
    <name type="synonym">Agaricus chlorophos</name>
    <dbReference type="NCBI Taxonomy" id="658473"/>
    <lineage>
        <taxon>Eukaryota</taxon>
        <taxon>Fungi</taxon>
        <taxon>Dikarya</taxon>
        <taxon>Basidiomycota</taxon>
        <taxon>Agaricomycotina</taxon>
        <taxon>Agaricomycetes</taxon>
        <taxon>Agaricomycetidae</taxon>
        <taxon>Agaricales</taxon>
        <taxon>Marasmiineae</taxon>
        <taxon>Mycenaceae</taxon>
        <taxon>Mycena</taxon>
    </lineage>
</organism>
<reference evidence="7" key="1">
    <citation type="submission" date="2014-09" db="EMBL/GenBank/DDBJ databases">
        <title>Genome sequence of the luminous mushroom Mycena chlorophos for searching fungal bioluminescence genes.</title>
        <authorList>
            <person name="Tanaka Y."/>
            <person name="Kasuga D."/>
            <person name="Oba Y."/>
            <person name="Hase S."/>
            <person name="Sato K."/>
            <person name="Oba Y."/>
            <person name="Sakakibara Y."/>
        </authorList>
    </citation>
    <scope>NUCLEOTIDE SEQUENCE</scope>
</reference>
<feature type="compositionally biased region" description="Low complexity" evidence="5">
    <location>
        <begin position="193"/>
        <end position="204"/>
    </location>
</feature>
<evidence type="ECO:0000256" key="5">
    <source>
        <dbReference type="SAM" id="MobiDB-lite"/>
    </source>
</evidence>
<feature type="compositionally biased region" description="Polar residues" evidence="5">
    <location>
        <begin position="467"/>
        <end position="477"/>
    </location>
</feature>
<feature type="compositionally biased region" description="Basic and acidic residues" evidence="5">
    <location>
        <begin position="1"/>
        <end position="13"/>
    </location>
</feature>
<feature type="compositionally biased region" description="Low complexity" evidence="5">
    <location>
        <begin position="350"/>
        <end position="364"/>
    </location>
</feature>
<dbReference type="PROSITE" id="PS51371">
    <property type="entry name" value="CBS"/>
    <property type="match status" value="3"/>
</dbReference>
<keyword evidence="2" id="KW-0677">Repeat</keyword>
<evidence type="ECO:0000313" key="7">
    <source>
        <dbReference type="EMBL" id="GAT54928.1"/>
    </source>
</evidence>
<evidence type="ECO:0000259" key="6">
    <source>
        <dbReference type="PROSITE" id="PS51371"/>
    </source>
</evidence>
<feature type="compositionally biased region" description="Polar residues" evidence="5">
    <location>
        <begin position="27"/>
        <end position="37"/>
    </location>
</feature>
<dbReference type="PANTHER" id="PTHR13780">
    <property type="entry name" value="AMP-ACTIVATED PROTEIN KINASE, GAMMA REGULATORY SUBUNIT"/>
    <property type="match status" value="1"/>
</dbReference>
<evidence type="ECO:0000256" key="3">
    <source>
        <dbReference type="ARBA" id="ARBA00023122"/>
    </source>
</evidence>
<feature type="domain" description="CBS" evidence="6">
    <location>
        <begin position="761"/>
        <end position="831"/>
    </location>
</feature>
<dbReference type="EMBL" id="DF848811">
    <property type="protein sequence ID" value="GAT54928.1"/>
    <property type="molecule type" value="Genomic_DNA"/>
</dbReference>
<evidence type="ECO:0000256" key="4">
    <source>
        <dbReference type="PROSITE-ProRule" id="PRU00703"/>
    </source>
</evidence>